<protein>
    <submittedName>
        <fullName evidence="2">Uncharacterized protein</fullName>
    </submittedName>
</protein>
<dbReference type="RefSeq" id="WP_148075220.1">
    <property type="nucleotide sequence ID" value="NZ_CP042913.1"/>
</dbReference>
<accession>A0A5B9QH00</accession>
<dbReference type="OrthoDB" id="290375at2"/>
<dbReference type="EMBL" id="CP042913">
    <property type="protein sequence ID" value="QEG36925.1"/>
    <property type="molecule type" value="Genomic_DNA"/>
</dbReference>
<evidence type="ECO:0000256" key="1">
    <source>
        <dbReference type="SAM" id="MobiDB-lite"/>
    </source>
</evidence>
<evidence type="ECO:0000313" key="2">
    <source>
        <dbReference type="EMBL" id="QEG36925.1"/>
    </source>
</evidence>
<evidence type="ECO:0000313" key="3">
    <source>
        <dbReference type="Proteomes" id="UP000323917"/>
    </source>
</evidence>
<dbReference type="AlphaFoldDB" id="A0A5B9QH00"/>
<name>A0A5B9QH00_9BACT</name>
<dbReference type="KEGG" id="bgok:Pr1d_42650"/>
<dbReference type="Proteomes" id="UP000323917">
    <property type="component" value="Chromosome"/>
</dbReference>
<organism evidence="2 3">
    <name type="scientific">Bythopirellula goksoeyrii</name>
    <dbReference type="NCBI Taxonomy" id="1400387"/>
    <lineage>
        <taxon>Bacteria</taxon>
        <taxon>Pseudomonadati</taxon>
        <taxon>Planctomycetota</taxon>
        <taxon>Planctomycetia</taxon>
        <taxon>Pirellulales</taxon>
        <taxon>Lacipirellulaceae</taxon>
        <taxon>Bythopirellula</taxon>
    </lineage>
</organism>
<keyword evidence="3" id="KW-1185">Reference proteome</keyword>
<reference evidence="2 3" key="1">
    <citation type="submission" date="2019-08" db="EMBL/GenBank/DDBJ databases">
        <title>Deep-cultivation of Planctomycetes and their phenomic and genomic characterization uncovers novel biology.</title>
        <authorList>
            <person name="Wiegand S."/>
            <person name="Jogler M."/>
            <person name="Boedeker C."/>
            <person name="Pinto D."/>
            <person name="Vollmers J."/>
            <person name="Rivas-Marin E."/>
            <person name="Kohn T."/>
            <person name="Peeters S.H."/>
            <person name="Heuer A."/>
            <person name="Rast P."/>
            <person name="Oberbeckmann S."/>
            <person name="Bunk B."/>
            <person name="Jeske O."/>
            <person name="Meyerdierks A."/>
            <person name="Storesund J.E."/>
            <person name="Kallscheuer N."/>
            <person name="Luecker S."/>
            <person name="Lage O.M."/>
            <person name="Pohl T."/>
            <person name="Merkel B.J."/>
            <person name="Hornburger P."/>
            <person name="Mueller R.-W."/>
            <person name="Bruemmer F."/>
            <person name="Labrenz M."/>
            <person name="Spormann A.M."/>
            <person name="Op den Camp H."/>
            <person name="Overmann J."/>
            <person name="Amann R."/>
            <person name="Jetten M.S.M."/>
            <person name="Mascher T."/>
            <person name="Medema M.H."/>
            <person name="Devos D.P."/>
            <person name="Kaster A.-K."/>
            <person name="Ovreas L."/>
            <person name="Rohde M."/>
            <person name="Galperin M.Y."/>
            <person name="Jogler C."/>
        </authorList>
    </citation>
    <scope>NUCLEOTIDE SEQUENCE [LARGE SCALE GENOMIC DNA]</scope>
    <source>
        <strain evidence="2 3">Pr1d</strain>
    </source>
</reference>
<sequence>MPTATSRTKSQTKSSAASQRSGTQHTSELQPTVDLVEYAKTYAREKPEVAALWCLGIGFVLGWKLKPW</sequence>
<gene>
    <name evidence="2" type="ORF">Pr1d_42650</name>
</gene>
<proteinExistence type="predicted"/>
<feature type="region of interest" description="Disordered" evidence="1">
    <location>
        <begin position="1"/>
        <end position="29"/>
    </location>
</feature>